<reference evidence="3" key="2">
    <citation type="submission" date="2021-01" db="EMBL/GenBank/DDBJ databases">
        <authorList>
            <person name="Schikora-Tamarit M.A."/>
        </authorList>
    </citation>
    <scope>NUCLEOTIDE SEQUENCE</scope>
    <source>
        <strain evidence="3">CBS2887</strain>
    </source>
</reference>
<dbReference type="OrthoDB" id="3981123at2759"/>
<name>A0A9P8Q7H9_WICPI</name>
<dbReference type="AlphaFoldDB" id="A0A9P8Q7H9"/>
<feature type="region of interest" description="Disordered" evidence="2">
    <location>
        <begin position="200"/>
        <end position="228"/>
    </location>
</feature>
<keyword evidence="1" id="KW-0175">Coiled coil</keyword>
<organism evidence="3 4">
    <name type="scientific">Wickerhamomyces pijperi</name>
    <name type="common">Yeast</name>
    <name type="synonym">Pichia pijperi</name>
    <dbReference type="NCBI Taxonomy" id="599730"/>
    <lineage>
        <taxon>Eukaryota</taxon>
        <taxon>Fungi</taxon>
        <taxon>Dikarya</taxon>
        <taxon>Ascomycota</taxon>
        <taxon>Saccharomycotina</taxon>
        <taxon>Saccharomycetes</taxon>
        <taxon>Phaffomycetales</taxon>
        <taxon>Wickerhamomycetaceae</taxon>
        <taxon>Wickerhamomyces</taxon>
    </lineage>
</organism>
<evidence type="ECO:0000313" key="4">
    <source>
        <dbReference type="Proteomes" id="UP000774326"/>
    </source>
</evidence>
<evidence type="ECO:0000313" key="3">
    <source>
        <dbReference type="EMBL" id="KAH3684385.1"/>
    </source>
</evidence>
<keyword evidence="4" id="KW-1185">Reference proteome</keyword>
<dbReference type="Proteomes" id="UP000774326">
    <property type="component" value="Unassembled WGS sequence"/>
</dbReference>
<feature type="compositionally biased region" description="Polar residues" evidence="2">
    <location>
        <begin position="1"/>
        <end position="27"/>
    </location>
</feature>
<sequence>MVLGELSQSKPQIRQTPVKQRVISETTGLVKFNINSSSTPSKTDPPTPSNDENQRTLRLQTPQPLNPDDRFLSASSPSHSANGLSRSNSISPKRGIQVIPNKMIKPTISVTDSGPSNITSYRNYQQNTRSRTNSQVSVSSSEMIQSAQAFSTNQDIYLQFAAKQREVLELKFQMQNLKDQLTQAEGELKEIERLCGERSSQIPMNSSQRPPQQQQQQPSNTGSGASNLLARSNSTISSLKNRQSISNLLSSVSLNSNSLAEEDTNNPFNFQNLKKRISTAQFPTSSFNKLQQDTGTFLGKSLEFMNTIKDEVFREIHSDIEEEAFGPENTSANSSLLMETERGTFLSKPTAAASALNRMKSMGFDPTTNSNGRVKYAQEVDYESDEGEDMELTEGDSSMLSEYGGADVSDFTLAVK</sequence>
<feature type="compositionally biased region" description="Polar residues" evidence="2">
    <location>
        <begin position="73"/>
        <end position="91"/>
    </location>
</feature>
<accession>A0A9P8Q7H9</accession>
<gene>
    <name evidence="3" type="ORF">WICPIJ_004642</name>
</gene>
<comment type="caution">
    <text evidence="3">The sequence shown here is derived from an EMBL/GenBank/DDBJ whole genome shotgun (WGS) entry which is preliminary data.</text>
</comment>
<evidence type="ECO:0000256" key="2">
    <source>
        <dbReference type="SAM" id="MobiDB-lite"/>
    </source>
</evidence>
<reference evidence="3" key="1">
    <citation type="journal article" date="2021" name="Open Biol.">
        <title>Shared evolutionary footprints suggest mitochondrial oxidative damage underlies multiple complex I losses in fungi.</title>
        <authorList>
            <person name="Schikora-Tamarit M.A."/>
            <person name="Marcet-Houben M."/>
            <person name="Nosek J."/>
            <person name="Gabaldon T."/>
        </authorList>
    </citation>
    <scope>NUCLEOTIDE SEQUENCE</scope>
    <source>
        <strain evidence="3">CBS2887</strain>
    </source>
</reference>
<feature type="region of interest" description="Disordered" evidence="2">
    <location>
        <begin position="1"/>
        <end position="100"/>
    </location>
</feature>
<proteinExistence type="predicted"/>
<evidence type="ECO:0000256" key="1">
    <source>
        <dbReference type="SAM" id="Coils"/>
    </source>
</evidence>
<feature type="coiled-coil region" evidence="1">
    <location>
        <begin position="160"/>
        <end position="194"/>
    </location>
</feature>
<dbReference type="EMBL" id="JAEUBG010002544">
    <property type="protein sequence ID" value="KAH3684385.1"/>
    <property type="molecule type" value="Genomic_DNA"/>
</dbReference>
<protein>
    <submittedName>
        <fullName evidence="3">Uncharacterized protein</fullName>
    </submittedName>
</protein>
<feature type="compositionally biased region" description="Low complexity" evidence="2">
    <location>
        <begin position="206"/>
        <end position="219"/>
    </location>
</feature>
<feature type="region of interest" description="Disordered" evidence="2">
    <location>
        <begin position="380"/>
        <end position="403"/>
    </location>
</feature>
<feature type="compositionally biased region" description="Acidic residues" evidence="2">
    <location>
        <begin position="380"/>
        <end position="394"/>
    </location>
</feature>